<organism evidence="2 3">
    <name type="scientific">Microbulbifer spongiae</name>
    <dbReference type="NCBI Taxonomy" id="2944933"/>
    <lineage>
        <taxon>Bacteria</taxon>
        <taxon>Pseudomonadati</taxon>
        <taxon>Pseudomonadota</taxon>
        <taxon>Gammaproteobacteria</taxon>
        <taxon>Cellvibrionales</taxon>
        <taxon>Microbulbiferaceae</taxon>
        <taxon>Microbulbifer</taxon>
    </lineage>
</organism>
<dbReference type="PROSITE" id="PS51257">
    <property type="entry name" value="PROKAR_LIPOPROTEIN"/>
    <property type="match status" value="1"/>
</dbReference>
<keyword evidence="3" id="KW-1185">Reference proteome</keyword>
<feature type="chain" id="PRO_5047431107" evidence="1">
    <location>
        <begin position="18"/>
        <end position="110"/>
    </location>
</feature>
<evidence type="ECO:0000256" key="1">
    <source>
        <dbReference type="SAM" id="SignalP"/>
    </source>
</evidence>
<dbReference type="Proteomes" id="UP001321520">
    <property type="component" value="Chromosome"/>
</dbReference>
<proteinExistence type="predicted"/>
<dbReference type="RefSeq" id="WP_301416563.1">
    <property type="nucleotide sequence ID" value="NZ_CP098023.1"/>
</dbReference>
<gene>
    <name evidence="2" type="ORF">M8T91_02700</name>
</gene>
<keyword evidence="1" id="KW-0732">Signal</keyword>
<protein>
    <submittedName>
        <fullName evidence="2">DUF4156 domain-containing protein</fullName>
    </submittedName>
</protein>
<sequence length="110" mass="12154">MKKACLLATFYFLISCASTELISGAEQVRFTKSIPDADEYEYITDVSCSYTGSFSSILEIIKSCRNDMKNQAAQQSGTLVFIENEQMGSGSCLKCIYMVGSAYRKKQPGL</sequence>
<evidence type="ECO:0000313" key="3">
    <source>
        <dbReference type="Proteomes" id="UP001321520"/>
    </source>
</evidence>
<dbReference type="EMBL" id="CP098023">
    <property type="protein sequence ID" value="WKD50360.1"/>
    <property type="molecule type" value="Genomic_DNA"/>
</dbReference>
<evidence type="ECO:0000313" key="2">
    <source>
        <dbReference type="EMBL" id="WKD50360.1"/>
    </source>
</evidence>
<accession>A0ABY9EG47</accession>
<feature type="signal peptide" evidence="1">
    <location>
        <begin position="1"/>
        <end position="17"/>
    </location>
</feature>
<reference evidence="2 3" key="1">
    <citation type="submission" date="2022-05" db="EMBL/GenBank/DDBJ databases">
        <title>Microbulbifer sp. nov., isolated from sponge.</title>
        <authorList>
            <person name="Gao L."/>
        </authorList>
    </citation>
    <scope>NUCLEOTIDE SEQUENCE [LARGE SCALE GENOMIC DNA]</scope>
    <source>
        <strain evidence="2 3">MI-G</strain>
    </source>
</reference>
<name>A0ABY9EG47_9GAMM</name>